<dbReference type="PROSITE" id="PS50082">
    <property type="entry name" value="WD_REPEATS_2"/>
    <property type="match status" value="2"/>
</dbReference>
<dbReference type="Gene3D" id="2.130.10.10">
    <property type="entry name" value="YVTN repeat-like/Quinoprotein amine dehydrogenase"/>
    <property type="match status" value="1"/>
</dbReference>
<keyword evidence="7" id="KW-1185">Reference proteome</keyword>
<dbReference type="SMART" id="SM01166">
    <property type="entry name" value="DUF1899"/>
    <property type="match status" value="1"/>
</dbReference>
<dbReference type="Pfam" id="PF08953">
    <property type="entry name" value="DUF1899"/>
    <property type="match status" value="1"/>
</dbReference>
<evidence type="ECO:0000256" key="3">
    <source>
        <dbReference type="PROSITE-ProRule" id="PRU00221"/>
    </source>
</evidence>
<dbReference type="SMART" id="SM01167">
    <property type="entry name" value="DUF1900"/>
    <property type="match status" value="1"/>
</dbReference>
<dbReference type="PANTHER" id="PTHR10856">
    <property type="entry name" value="CORONIN"/>
    <property type="match status" value="1"/>
</dbReference>
<dbReference type="InterPro" id="IPR015048">
    <property type="entry name" value="DUF1899"/>
</dbReference>
<protein>
    <recommendedName>
        <fullName evidence="4">Coronin</fullName>
    </recommendedName>
</protein>
<dbReference type="PROSITE" id="PS00678">
    <property type="entry name" value="WD_REPEATS_1"/>
    <property type="match status" value="1"/>
</dbReference>
<evidence type="ECO:0000259" key="5">
    <source>
        <dbReference type="SMART" id="SM01166"/>
    </source>
</evidence>
<sequence>MSKFISKFRQLQARTLSRECCYENLRVTKFGWDATSCAVNPKFVAIIVESVGGGAFVVIPCARVGPLPLDYPTVNGHGGWVLDIAWSPHNDNIIASGSTDGVARVWAIPDAGLTEPLERAVVDLKFHKGRCCLVLWHPSALNVLVTGGSDYQLAIWNVGTGQLLKLLDAHPALVYSACFNWNGSQLVTSCRDTMLRVLEPRTGQLLGSAVCHEGARPTRVIVLRQGLIFTTGYSRSMQRQYSLRSLQQLEPPLALVDVDSQIGLLFPIYDADTSLLFLCGRGDNILRYYEVTDKPPFLHYVNTIASKESLRGVCLMPKRGCNLPNGELGKIFRLNSKGVCEIISLTMPNELPEQLFAATPAITAVEWFSGQNAEPKMCAPKANPGTSPKVNMLNDQQAVPPQNETTPMEQLLLAMQQILQLNNEFVYSLGRHSVVASMQEICILSLQQRVNEIEALLSPQAKEQQERQEQQAQELLLDSEEQDLAAYVTLLMDSLITSLDATQGEEQAAPVEENQ</sequence>
<dbReference type="EMBL" id="AP029266">
    <property type="protein sequence ID" value="BFG02631.1"/>
    <property type="molecule type" value="Genomic_DNA"/>
</dbReference>
<gene>
    <name evidence="6" type="ORF">DMAD_02096</name>
</gene>
<evidence type="ECO:0000313" key="6">
    <source>
        <dbReference type="EMBL" id="BFG02631.1"/>
    </source>
</evidence>
<dbReference type="SUPFAM" id="SSF50978">
    <property type="entry name" value="WD40 repeat-like"/>
    <property type="match status" value="1"/>
</dbReference>
<dbReference type="Pfam" id="PF00400">
    <property type="entry name" value="WD40"/>
    <property type="match status" value="2"/>
</dbReference>
<dbReference type="GO" id="GO:0007015">
    <property type="term" value="P:actin filament organization"/>
    <property type="evidence" value="ECO:0007669"/>
    <property type="project" value="TreeGrafter"/>
</dbReference>
<dbReference type="AlphaFoldDB" id="A0AAU9G4E6"/>
<evidence type="ECO:0000256" key="2">
    <source>
        <dbReference type="ARBA" id="ARBA00022737"/>
    </source>
</evidence>
<accession>A0AAU9G4E6</accession>
<dbReference type="InterPro" id="IPR036322">
    <property type="entry name" value="WD40_repeat_dom_sf"/>
</dbReference>
<keyword evidence="2 4" id="KW-0677">Repeat</keyword>
<organism evidence="6 7">
    <name type="scientific">Drosophila madeirensis</name>
    <name type="common">Fruit fly</name>
    <dbReference type="NCBI Taxonomy" id="30013"/>
    <lineage>
        <taxon>Eukaryota</taxon>
        <taxon>Metazoa</taxon>
        <taxon>Ecdysozoa</taxon>
        <taxon>Arthropoda</taxon>
        <taxon>Hexapoda</taxon>
        <taxon>Insecta</taxon>
        <taxon>Pterygota</taxon>
        <taxon>Neoptera</taxon>
        <taxon>Endopterygota</taxon>
        <taxon>Diptera</taxon>
        <taxon>Brachycera</taxon>
        <taxon>Muscomorpha</taxon>
        <taxon>Ephydroidea</taxon>
        <taxon>Drosophilidae</taxon>
        <taxon>Drosophila</taxon>
        <taxon>Sophophora</taxon>
    </lineage>
</organism>
<dbReference type="SMART" id="SM00320">
    <property type="entry name" value="WD40"/>
    <property type="match status" value="3"/>
</dbReference>
<dbReference type="InterPro" id="IPR019775">
    <property type="entry name" value="WD40_repeat_CS"/>
</dbReference>
<dbReference type="PANTHER" id="PTHR10856:SF0">
    <property type="entry name" value="CORONIN"/>
    <property type="match status" value="1"/>
</dbReference>
<proteinExistence type="inferred from homology"/>
<keyword evidence="1 3" id="KW-0853">WD repeat</keyword>
<feature type="domain" description="DUF1899" evidence="5">
    <location>
        <begin position="3"/>
        <end position="65"/>
    </location>
</feature>
<evidence type="ECO:0000256" key="1">
    <source>
        <dbReference type="ARBA" id="ARBA00022574"/>
    </source>
</evidence>
<feature type="repeat" description="WD" evidence="3">
    <location>
        <begin position="124"/>
        <end position="166"/>
    </location>
</feature>
<reference evidence="6 7" key="1">
    <citation type="submission" date="2024-02" db="EMBL/GenBank/DDBJ databases">
        <title>A chromosome-level genome assembly of Drosophila madeirensis, a fruit fly species endemic to Madeira island.</title>
        <authorList>
            <person name="Tomihara K."/>
            <person name="Llopart A."/>
            <person name="Yamamoto D."/>
        </authorList>
    </citation>
    <scope>NUCLEOTIDE SEQUENCE [LARGE SCALE GENOMIC DNA]</scope>
    <source>
        <strain evidence="6 7">RF1</strain>
    </source>
</reference>
<evidence type="ECO:0000256" key="4">
    <source>
        <dbReference type="RuleBase" id="RU280818"/>
    </source>
</evidence>
<feature type="repeat" description="WD" evidence="3">
    <location>
        <begin position="74"/>
        <end position="106"/>
    </location>
</feature>
<dbReference type="Proteomes" id="UP001500889">
    <property type="component" value="Chromosome A"/>
</dbReference>
<dbReference type="InterPro" id="IPR015943">
    <property type="entry name" value="WD40/YVTN_repeat-like_dom_sf"/>
</dbReference>
<comment type="similarity">
    <text evidence="4">Belongs to the WD repeat coronin family.</text>
</comment>
<dbReference type="GO" id="GO:0051015">
    <property type="term" value="F:actin filament binding"/>
    <property type="evidence" value="ECO:0007669"/>
    <property type="project" value="TreeGrafter"/>
</dbReference>
<dbReference type="InterPro" id="IPR001680">
    <property type="entry name" value="WD40_rpt"/>
</dbReference>
<dbReference type="PROSITE" id="PS50294">
    <property type="entry name" value="WD_REPEATS_REGION"/>
    <property type="match status" value="1"/>
</dbReference>
<dbReference type="InterPro" id="IPR015505">
    <property type="entry name" value="Coronin"/>
</dbReference>
<name>A0AAU9G4E6_DROMD</name>
<evidence type="ECO:0000313" key="7">
    <source>
        <dbReference type="Proteomes" id="UP001500889"/>
    </source>
</evidence>